<accession>X1VCT1</accession>
<reference evidence="1" key="1">
    <citation type="journal article" date="2014" name="Front. Microbiol.">
        <title>High frequency of phylogenetically diverse reductive dehalogenase-homologous genes in deep subseafloor sedimentary metagenomes.</title>
        <authorList>
            <person name="Kawai M."/>
            <person name="Futagami T."/>
            <person name="Toyoda A."/>
            <person name="Takaki Y."/>
            <person name="Nishi S."/>
            <person name="Hori S."/>
            <person name="Arai W."/>
            <person name="Tsubouchi T."/>
            <person name="Morono Y."/>
            <person name="Uchiyama I."/>
            <person name="Ito T."/>
            <person name="Fujiyama A."/>
            <person name="Inagaki F."/>
            <person name="Takami H."/>
        </authorList>
    </citation>
    <scope>NUCLEOTIDE SEQUENCE</scope>
    <source>
        <strain evidence="1">Expedition CK06-06</strain>
    </source>
</reference>
<gene>
    <name evidence="1" type="ORF">S12H4_42592</name>
</gene>
<sequence length="76" mass="8951">DALEVLDILTKLGYKDDRMCDAFDLVISKQDKNGRWKLEKSFNGRMQVRVEQIGKESKWITLNALKVLNRYYNLTN</sequence>
<dbReference type="EMBL" id="BARW01026080">
    <property type="protein sequence ID" value="GAJ15142.1"/>
    <property type="molecule type" value="Genomic_DNA"/>
</dbReference>
<protein>
    <submittedName>
        <fullName evidence="1">Uncharacterized protein</fullName>
    </submittedName>
</protein>
<evidence type="ECO:0000313" key="1">
    <source>
        <dbReference type="EMBL" id="GAJ15142.1"/>
    </source>
</evidence>
<dbReference type="AlphaFoldDB" id="X1VCT1"/>
<name>X1VCT1_9ZZZZ</name>
<organism evidence="1">
    <name type="scientific">marine sediment metagenome</name>
    <dbReference type="NCBI Taxonomy" id="412755"/>
    <lineage>
        <taxon>unclassified sequences</taxon>
        <taxon>metagenomes</taxon>
        <taxon>ecological metagenomes</taxon>
    </lineage>
</organism>
<proteinExistence type="predicted"/>
<comment type="caution">
    <text evidence="1">The sequence shown here is derived from an EMBL/GenBank/DDBJ whole genome shotgun (WGS) entry which is preliminary data.</text>
</comment>
<feature type="non-terminal residue" evidence="1">
    <location>
        <position position="1"/>
    </location>
</feature>